<dbReference type="STRING" id="1666912.Ga0058931_1067"/>
<evidence type="ECO:0000313" key="7">
    <source>
        <dbReference type="Proteomes" id="UP000182045"/>
    </source>
</evidence>
<feature type="domain" description="Chorismate mutase" evidence="3">
    <location>
        <begin position="4"/>
        <end position="95"/>
    </location>
</feature>
<organism evidence="5 6">
    <name type="scientific">Roseibaca calidilacus</name>
    <dbReference type="NCBI Taxonomy" id="1666912"/>
    <lineage>
        <taxon>Bacteria</taxon>
        <taxon>Pseudomonadati</taxon>
        <taxon>Pseudomonadota</taxon>
        <taxon>Alphaproteobacteria</taxon>
        <taxon>Rhodobacterales</taxon>
        <taxon>Paracoccaceae</taxon>
        <taxon>Roseinatronobacter</taxon>
    </lineage>
</organism>
<dbReference type="GO" id="GO:0016829">
    <property type="term" value="F:lyase activity"/>
    <property type="evidence" value="ECO:0007669"/>
    <property type="project" value="UniProtKB-KW"/>
</dbReference>
<dbReference type="InterPro" id="IPR002701">
    <property type="entry name" value="CM_II_prokaryot"/>
</dbReference>
<evidence type="ECO:0000256" key="1">
    <source>
        <dbReference type="ARBA" id="ARBA00012404"/>
    </source>
</evidence>
<evidence type="ECO:0000256" key="2">
    <source>
        <dbReference type="ARBA" id="ARBA00023235"/>
    </source>
</evidence>
<dbReference type="PANTHER" id="PTHR38041:SF1">
    <property type="entry name" value="CHORISMATE MUTASE"/>
    <property type="match status" value="1"/>
</dbReference>
<dbReference type="EMBL" id="FBYC01000004">
    <property type="protein sequence ID" value="CUX80358.1"/>
    <property type="molecule type" value="Genomic_DNA"/>
</dbReference>
<dbReference type="EC" id="5.4.99.5" evidence="1"/>
<dbReference type="GO" id="GO:0046417">
    <property type="term" value="P:chorismate metabolic process"/>
    <property type="evidence" value="ECO:0007669"/>
    <property type="project" value="InterPro"/>
</dbReference>
<proteinExistence type="predicted"/>
<keyword evidence="2" id="KW-0413">Isomerase</keyword>
<evidence type="ECO:0000313" key="4">
    <source>
        <dbReference type="EMBL" id="CUX80358.1"/>
    </source>
</evidence>
<dbReference type="Gene3D" id="1.20.59.10">
    <property type="entry name" value="Chorismate mutase"/>
    <property type="match status" value="1"/>
</dbReference>
<dbReference type="EMBL" id="LJSG01000010">
    <property type="protein sequence ID" value="KPP92973.1"/>
    <property type="molecule type" value="Genomic_DNA"/>
</dbReference>
<dbReference type="PROSITE" id="PS51168">
    <property type="entry name" value="CHORISMATE_MUT_2"/>
    <property type="match status" value="1"/>
</dbReference>
<dbReference type="SMART" id="SM00830">
    <property type="entry name" value="CM_2"/>
    <property type="match status" value="1"/>
</dbReference>
<sequence length="103" mass="11497">MLNPKTCTDMAQLRAQIDQIDKELVALLALRAKHIDRAIELKPGEGLPARIDARVNDVLDKVTSHSQTNGLDPALARALWSELIDWSIAREERVLGRNEKGCE</sequence>
<dbReference type="Pfam" id="PF01817">
    <property type="entry name" value="CM_2"/>
    <property type="match status" value="1"/>
</dbReference>
<protein>
    <recommendedName>
        <fullName evidence="1">chorismate mutase</fullName>
        <ecNumber evidence="1">5.4.99.5</ecNumber>
    </recommendedName>
</protein>
<comment type="caution">
    <text evidence="5">The sequence shown here is derived from an EMBL/GenBank/DDBJ whole genome shotgun (WGS) entry which is preliminary data.</text>
</comment>
<accession>A0A0P7WG67</accession>
<dbReference type="RefSeq" id="WP_072245416.1">
    <property type="nucleotide sequence ID" value="NZ_FBYC01000004.1"/>
</dbReference>
<dbReference type="PANTHER" id="PTHR38041">
    <property type="entry name" value="CHORISMATE MUTASE"/>
    <property type="match status" value="1"/>
</dbReference>
<dbReference type="GO" id="GO:0009697">
    <property type="term" value="P:salicylic acid biosynthetic process"/>
    <property type="evidence" value="ECO:0007669"/>
    <property type="project" value="TreeGrafter"/>
</dbReference>
<dbReference type="Proteomes" id="UP000050413">
    <property type="component" value="Unassembled WGS sequence"/>
</dbReference>
<dbReference type="AlphaFoldDB" id="A0A0P7WG67"/>
<dbReference type="GO" id="GO:0004106">
    <property type="term" value="F:chorismate mutase activity"/>
    <property type="evidence" value="ECO:0007669"/>
    <property type="project" value="UniProtKB-EC"/>
</dbReference>
<gene>
    <name evidence="5" type="primary">pchB</name>
    <name evidence="4" type="ORF">Ga0058931_1067</name>
    <name evidence="5" type="ORF">HLUCCA05_13190</name>
</gene>
<keyword evidence="5" id="KW-0670">Pyruvate</keyword>
<name>A0A0P7WG67_9RHOB</name>
<dbReference type="Proteomes" id="UP000182045">
    <property type="component" value="Unassembled WGS sequence"/>
</dbReference>
<evidence type="ECO:0000313" key="5">
    <source>
        <dbReference type="EMBL" id="KPP92973.1"/>
    </source>
</evidence>
<evidence type="ECO:0000259" key="3">
    <source>
        <dbReference type="PROSITE" id="PS51168"/>
    </source>
</evidence>
<dbReference type="OrthoDB" id="514491at2"/>
<dbReference type="InterPro" id="IPR036979">
    <property type="entry name" value="CM_dom_sf"/>
</dbReference>
<dbReference type="SUPFAM" id="SSF48600">
    <property type="entry name" value="Chorismate mutase II"/>
    <property type="match status" value="1"/>
</dbReference>
<evidence type="ECO:0000313" key="6">
    <source>
        <dbReference type="Proteomes" id="UP000050413"/>
    </source>
</evidence>
<keyword evidence="7" id="KW-1185">Reference proteome</keyword>
<dbReference type="InterPro" id="IPR036263">
    <property type="entry name" value="Chorismate_II_sf"/>
</dbReference>
<reference evidence="4 7" key="2">
    <citation type="submission" date="2016-01" db="EMBL/GenBank/DDBJ databases">
        <authorList>
            <person name="Varghese N."/>
        </authorList>
    </citation>
    <scope>NUCLEOTIDE SEQUENCE [LARGE SCALE GENOMIC DNA]</scope>
    <source>
        <strain evidence="4 7">HL-91</strain>
    </source>
</reference>
<keyword evidence="5" id="KW-0456">Lyase</keyword>
<dbReference type="PATRIC" id="fig|1666912.4.peg.541"/>
<dbReference type="InterPro" id="IPR051331">
    <property type="entry name" value="Chorismate_mutase-related"/>
</dbReference>
<reference evidence="5 6" key="1">
    <citation type="submission" date="2015-09" db="EMBL/GenBank/DDBJ databases">
        <title>Identification and resolution of microdiversity through metagenomic sequencing of parallel consortia.</title>
        <authorList>
            <person name="Nelson W.C."/>
            <person name="Romine M.F."/>
            <person name="Lindemann S.R."/>
        </authorList>
    </citation>
    <scope>NUCLEOTIDE SEQUENCE [LARGE SCALE GENOMIC DNA]</scope>
    <source>
        <strain evidence="5">HL-91</strain>
    </source>
</reference>